<evidence type="ECO:0000313" key="2">
    <source>
        <dbReference type="Proteomes" id="UP000626220"/>
    </source>
</evidence>
<sequence length="124" mass="12699">MGKLAFLSFCSVAFLIVMGIDFAQQRGLAHGSFGPGEYFYTIKKRIGLGAETYAAATDEGQTATGRQKQDLPASGVGRTVLGKVVAGTDSVGDVANAKDQPPIVNRPAGKVSNCGAGKFCGAGN</sequence>
<dbReference type="RefSeq" id="WP_189678495.1">
    <property type="nucleotide sequence ID" value="NZ_BNCJ01000001.1"/>
</dbReference>
<reference evidence="1" key="1">
    <citation type="journal article" date="2014" name="Int. J. Syst. Evol. Microbiol.">
        <title>Complete genome sequence of Corynebacterium casei LMG S-19264T (=DSM 44701T), isolated from a smear-ripened cheese.</title>
        <authorList>
            <consortium name="US DOE Joint Genome Institute (JGI-PGF)"/>
            <person name="Walter F."/>
            <person name="Albersmeier A."/>
            <person name="Kalinowski J."/>
            <person name="Ruckert C."/>
        </authorList>
    </citation>
    <scope>NUCLEOTIDE SEQUENCE</scope>
    <source>
        <strain evidence="1">KCTC 42650</strain>
    </source>
</reference>
<reference evidence="1" key="2">
    <citation type="submission" date="2020-09" db="EMBL/GenBank/DDBJ databases">
        <authorList>
            <person name="Sun Q."/>
            <person name="Kim S."/>
        </authorList>
    </citation>
    <scope>NUCLEOTIDE SEQUENCE</scope>
    <source>
        <strain evidence="1">KCTC 42650</strain>
    </source>
</reference>
<dbReference type="Proteomes" id="UP000626220">
    <property type="component" value="Unassembled WGS sequence"/>
</dbReference>
<keyword evidence="2" id="KW-1185">Reference proteome</keyword>
<dbReference type="EMBL" id="BNCJ01000001">
    <property type="protein sequence ID" value="GHF36507.1"/>
    <property type="molecule type" value="Genomic_DNA"/>
</dbReference>
<proteinExistence type="predicted"/>
<evidence type="ECO:0000313" key="1">
    <source>
        <dbReference type="EMBL" id="GHF36507.1"/>
    </source>
</evidence>
<name>A0A8J3GUV8_9RHOB</name>
<accession>A0A8J3GUV8</accession>
<dbReference type="AlphaFoldDB" id="A0A8J3GUV8"/>
<protein>
    <submittedName>
        <fullName evidence="1">Uncharacterized protein</fullName>
    </submittedName>
</protein>
<organism evidence="1 2">
    <name type="scientific">Seohaeicola zhoushanensis</name>
    <dbReference type="NCBI Taxonomy" id="1569283"/>
    <lineage>
        <taxon>Bacteria</taxon>
        <taxon>Pseudomonadati</taxon>
        <taxon>Pseudomonadota</taxon>
        <taxon>Alphaproteobacteria</taxon>
        <taxon>Rhodobacterales</taxon>
        <taxon>Roseobacteraceae</taxon>
        <taxon>Seohaeicola</taxon>
    </lineage>
</organism>
<comment type="caution">
    <text evidence="1">The sequence shown here is derived from an EMBL/GenBank/DDBJ whole genome shotgun (WGS) entry which is preliminary data.</text>
</comment>
<gene>
    <name evidence="1" type="ORF">GCM10017056_05440</name>
</gene>